<dbReference type="EMBL" id="LPUF01000001">
    <property type="protein sequence ID" value="OQK17250.1"/>
    <property type="molecule type" value="Genomic_DNA"/>
</dbReference>
<dbReference type="Proteomes" id="UP000191980">
    <property type="component" value="Unassembled WGS sequence"/>
</dbReference>
<evidence type="ECO:0000313" key="2">
    <source>
        <dbReference type="Proteomes" id="UP000191980"/>
    </source>
</evidence>
<name>A0A1V8M6N3_9GAMM</name>
<gene>
    <name evidence="1" type="ORF">AU255_04990</name>
</gene>
<dbReference type="STRING" id="1420851.AU255_04990"/>
<keyword evidence="2" id="KW-1185">Reference proteome</keyword>
<protein>
    <recommendedName>
        <fullName evidence="3">Terminase</fullName>
    </recommendedName>
</protein>
<dbReference type="AlphaFoldDB" id="A0A1V8M6N3"/>
<sequence>MKLNAEQWEEIRYQWESDDSLSFEELSKKLPVTRQTISKRAHKHGWCKNSGKELKKITRKEIDNEHDMKNGVGRPAIKFKPEYSEQAKKLALLGLVDKEIAPVFGISLRTLNKWKIKYPEFMQSIKDGKLQADSEVALSLYKSAIGGHTISEEKVIPDGDGGTTIIEIKRQIPPDYRAQSLWLRNRQPAKWRDKVEIDAAIDVNETSIEFIMENFIKVMDKAHERSRLMRIERGLDPKD</sequence>
<evidence type="ECO:0008006" key="3">
    <source>
        <dbReference type="Google" id="ProtNLM"/>
    </source>
</evidence>
<comment type="caution">
    <text evidence="1">The sequence shown here is derived from an EMBL/GenBank/DDBJ whole genome shotgun (WGS) entry which is preliminary data.</text>
</comment>
<dbReference type="OrthoDB" id="5868871at2"/>
<dbReference type="RefSeq" id="WP_080521863.1">
    <property type="nucleotide sequence ID" value="NZ_LPUF01000001.1"/>
</dbReference>
<reference evidence="1 2" key="1">
    <citation type="submission" date="2015-12" db="EMBL/GenBank/DDBJ databases">
        <authorList>
            <person name="Shamseldin A."/>
            <person name="Moawad H."/>
            <person name="Abd El-Rahim W.M."/>
            <person name="Sadowsky M.J."/>
        </authorList>
    </citation>
    <scope>NUCLEOTIDE SEQUENCE [LARGE SCALE GENOMIC DNA]</scope>
    <source>
        <strain evidence="1 2">WF1</strain>
    </source>
</reference>
<evidence type="ECO:0000313" key="1">
    <source>
        <dbReference type="EMBL" id="OQK17250.1"/>
    </source>
</evidence>
<accession>A0A1V8M6N3</accession>
<proteinExistence type="predicted"/>
<organism evidence="1 2">
    <name type="scientific">Methyloprofundus sedimenti</name>
    <dbReference type="NCBI Taxonomy" id="1420851"/>
    <lineage>
        <taxon>Bacteria</taxon>
        <taxon>Pseudomonadati</taxon>
        <taxon>Pseudomonadota</taxon>
        <taxon>Gammaproteobacteria</taxon>
        <taxon>Methylococcales</taxon>
        <taxon>Methylococcaceae</taxon>
        <taxon>Methyloprofundus</taxon>
    </lineage>
</organism>